<feature type="domain" description="G-protein coupled receptors family 1 profile" evidence="6">
    <location>
        <begin position="56"/>
        <end position="300"/>
    </location>
</feature>
<evidence type="ECO:0000256" key="5">
    <source>
        <dbReference type="SAM" id="Phobius"/>
    </source>
</evidence>
<dbReference type="EMBL" id="JAVFWL010000002">
    <property type="protein sequence ID" value="KAK6732835.1"/>
    <property type="molecule type" value="Genomic_DNA"/>
</dbReference>
<keyword evidence="3 5" id="KW-1133">Transmembrane helix</keyword>
<evidence type="ECO:0000313" key="7">
    <source>
        <dbReference type="EMBL" id="KAK6732835.1"/>
    </source>
</evidence>
<feature type="transmembrane region" description="Helical" evidence="5">
    <location>
        <begin position="38"/>
        <end position="64"/>
    </location>
</feature>
<feature type="transmembrane region" description="Helical" evidence="5">
    <location>
        <begin position="245"/>
        <end position="264"/>
    </location>
</feature>
<evidence type="ECO:0000313" key="8">
    <source>
        <dbReference type="Proteomes" id="UP001303046"/>
    </source>
</evidence>
<dbReference type="PANTHER" id="PTHR22718:SF25">
    <property type="entry name" value="G-PROTEIN COUPLED RECEPTORS FAMILY 1 PROFILE DOMAIN-CONTAINING PROTEIN"/>
    <property type="match status" value="1"/>
</dbReference>
<accession>A0ABR1C3T5</accession>
<dbReference type="Gene3D" id="1.20.1070.10">
    <property type="entry name" value="Rhodopsin 7-helix transmembrane proteins"/>
    <property type="match status" value="1"/>
</dbReference>
<evidence type="ECO:0000256" key="1">
    <source>
        <dbReference type="ARBA" id="ARBA00004370"/>
    </source>
</evidence>
<reference evidence="7 8" key="1">
    <citation type="submission" date="2023-08" db="EMBL/GenBank/DDBJ databases">
        <title>A Necator americanus chromosomal reference genome.</title>
        <authorList>
            <person name="Ilik V."/>
            <person name="Petrzelkova K.J."/>
            <person name="Pardy F."/>
            <person name="Fuh T."/>
            <person name="Niatou-Singa F.S."/>
            <person name="Gouil Q."/>
            <person name="Baker L."/>
            <person name="Ritchie M.E."/>
            <person name="Jex A.R."/>
            <person name="Gazzola D."/>
            <person name="Li H."/>
            <person name="Toshio Fujiwara R."/>
            <person name="Zhan B."/>
            <person name="Aroian R.V."/>
            <person name="Pafco B."/>
            <person name="Schwarz E.M."/>
        </authorList>
    </citation>
    <scope>NUCLEOTIDE SEQUENCE [LARGE SCALE GENOMIC DNA]</scope>
    <source>
        <strain evidence="7 8">Aroian</strain>
        <tissue evidence="7">Whole animal</tissue>
    </source>
</reference>
<proteinExistence type="predicted"/>
<dbReference type="PANTHER" id="PTHR22718">
    <property type="entry name" value="SERPENTINE RECEPTOR, CLASS X"/>
    <property type="match status" value="1"/>
</dbReference>
<dbReference type="Proteomes" id="UP001303046">
    <property type="component" value="Unassembled WGS sequence"/>
</dbReference>
<feature type="transmembrane region" description="Helical" evidence="5">
    <location>
        <begin position="197"/>
        <end position="224"/>
    </location>
</feature>
<comment type="subcellular location">
    <subcellularLocation>
        <location evidence="1">Membrane</location>
    </subcellularLocation>
</comment>
<dbReference type="SUPFAM" id="SSF81321">
    <property type="entry name" value="Family A G protein-coupled receptor-like"/>
    <property type="match status" value="1"/>
</dbReference>
<keyword evidence="4 5" id="KW-0472">Membrane</keyword>
<organism evidence="7 8">
    <name type="scientific">Necator americanus</name>
    <name type="common">Human hookworm</name>
    <dbReference type="NCBI Taxonomy" id="51031"/>
    <lineage>
        <taxon>Eukaryota</taxon>
        <taxon>Metazoa</taxon>
        <taxon>Ecdysozoa</taxon>
        <taxon>Nematoda</taxon>
        <taxon>Chromadorea</taxon>
        <taxon>Rhabditida</taxon>
        <taxon>Rhabditina</taxon>
        <taxon>Rhabditomorpha</taxon>
        <taxon>Strongyloidea</taxon>
        <taxon>Ancylostomatidae</taxon>
        <taxon>Bunostominae</taxon>
        <taxon>Necator</taxon>
    </lineage>
</organism>
<comment type="caution">
    <text evidence="7">The sequence shown here is derived from an EMBL/GenBank/DDBJ whole genome shotgun (WGS) entry which is preliminary data.</text>
</comment>
<protein>
    <recommendedName>
        <fullName evidence="6">G-protein coupled receptors family 1 profile domain-containing protein</fullName>
    </recommendedName>
</protein>
<name>A0ABR1C3T5_NECAM</name>
<keyword evidence="8" id="KW-1185">Reference proteome</keyword>
<feature type="transmembrane region" description="Helical" evidence="5">
    <location>
        <begin position="76"/>
        <end position="104"/>
    </location>
</feature>
<evidence type="ECO:0000256" key="4">
    <source>
        <dbReference type="ARBA" id="ARBA00023136"/>
    </source>
</evidence>
<evidence type="ECO:0000256" key="3">
    <source>
        <dbReference type="ARBA" id="ARBA00022989"/>
    </source>
</evidence>
<feature type="transmembrane region" description="Helical" evidence="5">
    <location>
        <begin position="124"/>
        <end position="146"/>
    </location>
</feature>
<evidence type="ECO:0000259" key="6">
    <source>
        <dbReference type="PROSITE" id="PS50262"/>
    </source>
</evidence>
<dbReference type="InterPro" id="IPR017452">
    <property type="entry name" value="GPCR_Rhodpsn_7TM"/>
</dbReference>
<gene>
    <name evidence="7" type="primary">Necator_chrII.g4711</name>
    <name evidence="7" type="ORF">RB195_016919</name>
</gene>
<evidence type="ECO:0000256" key="2">
    <source>
        <dbReference type="ARBA" id="ARBA00022692"/>
    </source>
</evidence>
<dbReference type="PROSITE" id="PS50262">
    <property type="entry name" value="G_PROTEIN_RECEP_F1_2"/>
    <property type="match status" value="1"/>
</dbReference>
<feature type="transmembrane region" description="Helical" evidence="5">
    <location>
        <begin position="158"/>
        <end position="177"/>
    </location>
</feature>
<keyword evidence="2 5" id="KW-0812">Transmembrane</keyword>
<sequence length="397" mass="44426">MLLCCISKMFELLFKGSLPGIWSGTDFSLQLHGTTYHIVLFVTVIYCMLTICGLITVSLFIAVLIKARAIFREYPFFVIVWQVTIANALNLIIQAICILPCTFLDSTEGGLSVWYTVGAYMIDLSDISVMCFIFLMALNRFAVFVLKPLEKAFTQKNVTYSILLTWLLVIAFFIVKVDFGPIRMKKSANWGIKDFFIRRHVGMTVIILIGYIVPIAILLIYIAIYAYIRKRRSSVELAKSDKNDIALLWQGFILAVSLFFFRAISTVAPRIQTVLWLAWLLNLLRGMSSVGNHMLNSILFLITNRTNSGFMWTISVILLVCVVEQGTANCFGSLSDLPNLEELEACANVPAADIRSCVDDYMEVVSANPTTGIGPLLDPDVLEAAVKCRVKYSAKHG</sequence>